<proteinExistence type="predicted"/>
<accession>A0A8J6NRP3</accession>
<organism evidence="2 3">
    <name type="scientific">Candidatus Desulfatibia profunda</name>
    <dbReference type="NCBI Taxonomy" id="2841695"/>
    <lineage>
        <taxon>Bacteria</taxon>
        <taxon>Pseudomonadati</taxon>
        <taxon>Thermodesulfobacteriota</taxon>
        <taxon>Desulfobacteria</taxon>
        <taxon>Desulfobacterales</taxon>
        <taxon>Desulfobacterales incertae sedis</taxon>
        <taxon>Candidatus Desulfatibia</taxon>
    </lineage>
</organism>
<name>A0A8J6NRP3_9BACT</name>
<evidence type="ECO:0000256" key="1">
    <source>
        <dbReference type="SAM" id="Coils"/>
    </source>
</evidence>
<gene>
    <name evidence="2" type="ORF">H8E23_05835</name>
</gene>
<reference evidence="2 3" key="1">
    <citation type="submission" date="2020-08" db="EMBL/GenBank/DDBJ databases">
        <title>Bridging the membrane lipid divide: bacteria of the FCB group superphylum have the potential to synthesize archaeal ether lipids.</title>
        <authorList>
            <person name="Villanueva L."/>
            <person name="Von Meijenfeldt F.A.B."/>
            <person name="Westbye A.B."/>
            <person name="Yadav S."/>
            <person name="Hopmans E.C."/>
            <person name="Dutilh B.E."/>
            <person name="Sinninghe Damste J.S."/>
        </authorList>
    </citation>
    <scope>NUCLEOTIDE SEQUENCE [LARGE SCALE GENOMIC DNA]</scope>
    <source>
        <strain evidence="2">NIOZ-UU30</strain>
    </source>
</reference>
<protein>
    <submittedName>
        <fullName evidence="2">Uncharacterized protein</fullName>
    </submittedName>
</protein>
<dbReference type="Proteomes" id="UP000603434">
    <property type="component" value="Unassembled WGS sequence"/>
</dbReference>
<comment type="caution">
    <text evidence="2">The sequence shown here is derived from an EMBL/GenBank/DDBJ whole genome shotgun (WGS) entry which is preliminary data.</text>
</comment>
<evidence type="ECO:0000313" key="3">
    <source>
        <dbReference type="Proteomes" id="UP000603434"/>
    </source>
</evidence>
<keyword evidence="1" id="KW-0175">Coiled coil</keyword>
<evidence type="ECO:0000313" key="2">
    <source>
        <dbReference type="EMBL" id="MBC8360897.1"/>
    </source>
</evidence>
<dbReference type="EMBL" id="JACNJH010000113">
    <property type="protein sequence ID" value="MBC8360897.1"/>
    <property type="molecule type" value="Genomic_DNA"/>
</dbReference>
<dbReference type="AlphaFoldDB" id="A0A8J6NRP3"/>
<feature type="coiled-coil region" evidence="1">
    <location>
        <begin position="29"/>
        <end position="56"/>
    </location>
</feature>
<sequence>MKLSKKQVSDFPLTIGHNHPLLFDLKQTTIELYADLEASRRENDRLKREIEKYRTLKLITDFPSYYIEKNDQLSNDLYKAQAELLSSESIREAEKKILIKEIEANTKLKAELVEAYEYAKLNADAASEANLEADLYKKEFISTYEELRAVKKKVAWYFECEEIRHWFFERTDIYCLEDSHFVPSAIQGKDYCPWCTPNGEIEMSYQQARADLWRDDEG</sequence>